<gene>
    <name evidence="11" type="ORF">SSLN_LOCUS1766</name>
</gene>
<dbReference type="Proteomes" id="UP000275846">
    <property type="component" value="Unassembled WGS sequence"/>
</dbReference>
<dbReference type="STRING" id="70667.A0A3P7DM40"/>
<dbReference type="GO" id="GO:0005930">
    <property type="term" value="C:axoneme"/>
    <property type="evidence" value="ECO:0007669"/>
    <property type="project" value="UniProtKB-SubCell"/>
</dbReference>
<evidence type="ECO:0000256" key="8">
    <source>
        <dbReference type="ARBA" id="ARBA00023273"/>
    </source>
</evidence>
<proteinExistence type="inferred from homology"/>
<dbReference type="Pfam" id="PF03148">
    <property type="entry name" value="Tektin"/>
    <property type="match status" value="1"/>
</dbReference>
<dbReference type="GO" id="GO:0015630">
    <property type="term" value="C:microtubule cytoskeleton"/>
    <property type="evidence" value="ECO:0007669"/>
    <property type="project" value="UniProtKB-UniRule"/>
</dbReference>
<comment type="function">
    <text evidence="9">Microtubule inner protein (MIP) part of the dynein-decorated doublet microtubules (DMTs) in cilia and flagellar axoneme. Forms filamentous polymers in the walls of ciliary and flagellar microtubules.</text>
</comment>
<evidence type="ECO:0000256" key="5">
    <source>
        <dbReference type="ARBA" id="ARBA00023054"/>
    </source>
</evidence>
<evidence type="ECO:0000256" key="3">
    <source>
        <dbReference type="ARBA" id="ARBA00022490"/>
    </source>
</evidence>
<keyword evidence="5" id="KW-0175">Coiled coil</keyword>
<dbReference type="PANTHER" id="PTHR19960:SF25">
    <property type="entry name" value="TEKTIN-1"/>
    <property type="match status" value="1"/>
</dbReference>
<keyword evidence="4 10" id="KW-0282">Flagellum</keyword>
<comment type="subcellular location">
    <subcellularLocation>
        <location evidence="10">Cytoplasm</location>
        <location evidence="10">Cytoskeleton</location>
        <location evidence="10">Cilium axoneme</location>
    </subcellularLocation>
    <subcellularLocation>
        <location evidence="1">Cytoplasm</location>
        <location evidence="1">Cytoskeleton</location>
        <location evidence="1">Flagellum axoneme</location>
    </subcellularLocation>
</comment>
<dbReference type="PANTHER" id="PTHR19960">
    <property type="entry name" value="TEKTIN"/>
    <property type="match status" value="1"/>
</dbReference>
<evidence type="ECO:0000256" key="6">
    <source>
        <dbReference type="ARBA" id="ARBA00023069"/>
    </source>
</evidence>
<keyword evidence="8 10" id="KW-0966">Cell projection</keyword>
<accession>A0A3P7DM40</accession>
<keyword evidence="7" id="KW-0206">Cytoskeleton</keyword>
<evidence type="ECO:0000256" key="4">
    <source>
        <dbReference type="ARBA" id="ARBA00022846"/>
    </source>
</evidence>
<sequence>MELVVSNKLQAIPLDTAAGILKNTSTDKQFFPAMASAQDHVSSPDERNREVHDAILVVEYERMASEQLVQLCRNVVHDVAEDLEQQADKVTNCILLNVEMLEAAEIELKIKLNEVRFQ</sequence>
<dbReference type="GO" id="GO:0005634">
    <property type="term" value="C:nucleus"/>
    <property type="evidence" value="ECO:0007669"/>
    <property type="project" value="TreeGrafter"/>
</dbReference>
<reference evidence="11 12" key="1">
    <citation type="submission" date="2018-11" db="EMBL/GenBank/DDBJ databases">
        <authorList>
            <consortium name="Pathogen Informatics"/>
        </authorList>
    </citation>
    <scope>NUCLEOTIDE SEQUENCE [LARGE SCALE GENOMIC DNA]</scope>
    <source>
        <strain evidence="11 12">NST_G2</strain>
    </source>
</reference>
<keyword evidence="3" id="KW-0963">Cytoplasm</keyword>
<dbReference type="InterPro" id="IPR000435">
    <property type="entry name" value="Tektins"/>
</dbReference>
<evidence type="ECO:0000256" key="10">
    <source>
        <dbReference type="RuleBase" id="RU367040"/>
    </source>
</evidence>
<dbReference type="OrthoDB" id="5788000at2759"/>
<keyword evidence="6 10" id="KW-0969">Cilium</keyword>
<dbReference type="GO" id="GO:0060271">
    <property type="term" value="P:cilium assembly"/>
    <property type="evidence" value="ECO:0007669"/>
    <property type="project" value="UniProtKB-UniRule"/>
</dbReference>
<evidence type="ECO:0000313" key="12">
    <source>
        <dbReference type="Proteomes" id="UP000275846"/>
    </source>
</evidence>
<evidence type="ECO:0000256" key="1">
    <source>
        <dbReference type="ARBA" id="ARBA00004611"/>
    </source>
</evidence>
<dbReference type="InterPro" id="IPR048256">
    <property type="entry name" value="Tektin-like"/>
</dbReference>
<comment type="similarity">
    <text evidence="2 10">Belongs to the tektin family.</text>
</comment>
<name>A0A3P7DM40_SCHSO</name>
<evidence type="ECO:0000256" key="7">
    <source>
        <dbReference type="ARBA" id="ARBA00023212"/>
    </source>
</evidence>
<dbReference type="GO" id="GO:0060294">
    <property type="term" value="P:cilium movement involved in cell motility"/>
    <property type="evidence" value="ECO:0007669"/>
    <property type="project" value="UniProtKB-UniRule"/>
</dbReference>
<protein>
    <recommendedName>
        <fullName evidence="10">Tektin</fullName>
    </recommendedName>
</protein>
<evidence type="ECO:0000313" key="11">
    <source>
        <dbReference type="EMBL" id="VDL88151.1"/>
    </source>
</evidence>
<evidence type="ECO:0000256" key="2">
    <source>
        <dbReference type="ARBA" id="ARBA00007209"/>
    </source>
</evidence>
<dbReference type="AlphaFoldDB" id="A0A3P7DM40"/>
<evidence type="ECO:0000256" key="9">
    <source>
        <dbReference type="ARBA" id="ARBA00045224"/>
    </source>
</evidence>
<dbReference type="EMBL" id="UYSU01006725">
    <property type="protein sequence ID" value="VDL88151.1"/>
    <property type="molecule type" value="Genomic_DNA"/>
</dbReference>
<organism evidence="11 12">
    <name type="scientific">Schistocephalus solidus</name>
    <name type="common">Tapeworm</name>
    <dbReference type="NCBI Taxonomy" id="70667"/>
    <lineage>
        <taxon>Eukaryota</taxon>
        <taxon>Metazoa</taxon>
        <taxon>Spiralia</taxon>
        <taxon>Lophotrochozoa</taxon>
        <taxon>Platyhelminthes</taxon>
        <taxon>Cestoda</taxon>
        <taxon>Eucestoda</taxon>
        <taxon>Diphyllobothriidea</taxon>
        <taxon>Diphyllobothriidae</taxon>
        <taxon>Schistocephalus</taxon>
    </lineage>
</organism>
<keyword evidence="12" id="KW-1185">Reference proteome</keyword>